<dbReference type="InterPro" id="IPR027600">
    <property type="entry name" value="HprK-rel_A"/>
</dbReference>
<dbReference type="EMBL" id="FOOU01000002">
    <property type="protein sequence ID" value="SFF94401.1"/>
    <property type="molecule type" value="Genomic_DNA"/>
</dbReference>
<reference evidence="2" key="1">
    <citation type="submission" date="2016-10" db="EMBL/GenBank/DDBJ databases">
        <authorList>
            <person name="Varghese N."/>
            <person name="Submissions S."/>
        </authorList>
    </citation>
    <scope>NUCLEOTIDE SEQUENCE [LARGE SCALE GENOMIC DNA]</scope>
    <source>
        <strain evidence="2">CGMCC 1.10971</strain>
    </source>
</reference>
<dbReference type="SUPFAM" id="SSF53795">
    <property type="entry name" value="PEP carboxykinase-like"/>
    <property type="match status" value="1"/>
</dbReference>
<evidence type="ECO:0000313" key="2">
    <source>
        <dbReference type="Proteomes" id="UP000198623"/>
    </source>
</evidence>
<dbReference type="Gene3D" id="3.40.50.300">
    <property type="entry name" value="P-loop containing nucleotide triphosphate hydrolases"/>
    <property type="match status" value="1"/>
</dbReference>
<protein>
    <recommendedName>
        <fullName evidence="3">HprK-related kinase A</fullName>
    </recommendedName>
</protein>
<dbReference type="STRING" id="1045558.SAMN05216175_10262"/>
<gene>
    <name evidence="1" type="ORF">SAMN05216175_10262</name>
</gene>
<dbReference type="AlphaFoldDB" id="A0A1I2MZ61"/>
<keyword evidence="2" id="KW-1185">Reference proteome</keyword>
<proteinExistence type="predicted"/>
<accession>A0A1I2MZ61</accession>
<name>A0A1I2MZ61_9GAMM</name>
<dbReference type="InterPro" id="IPR027417">
    <property type="entry name" value="P-loop_NTPase"/>
</dbReference>
<dbReference type="Proteomes" id="UP000198623">
    <property type="component" value="Unassembled WGS sequence"/>
</dbReference>
<dbReference type="OrthoDB" id="4544211at2"/>
<evidence type="ECO:0008006" key="3">
    <source>
        <dbReference type="Google" id="ProtNLM"/>
    </source>
</evidence>
<evidence type="ECO:0000313" key="1">
    <source>
        <dbReference type="EMBL" id="SFF94401.1"/>
    </source>
</evidence>
<dbReference type="RefSeq" id="WP_090724392.1">
    <property type="nucleotide sequence ID" value="NZ_FOOU01000002.1"/>
</dbReference>
<dbReference type="NCBIfam" id="TIGR04352">
    <property type="entry name" value="HprK_rel_A"/>
    <property type="match status" value="1"/>
</dbReference>
<sequence length="301" mass="33359">MIVSDFSAQECANQLSGSGLALNIGPFWCHIQSSLSSVSSHIYQLYPDALVTKDREFIDFPIKIARKSGLRGWVKPLAEFTFNGDVPFTPLSLNQSPALAEWGINWCVSAHAHHYLILHAAVVERNGKAVIMPAPSGSGKSTLCTALVSRGWRLLSDELTLISIEDSMLQPFAKPMSLKNESIQVIKDFWPEAVFGHLCTDTLKGCVTHVKPPAESVRSTSQMAKAAVVVFPQYKQGSELQLVEKEKAYAYMSLVENAFNYHLLGAHAFHALSRLVKQSDSYDFVYSDLDEAIAQLEWLVR</sequence>
<organism evidence="1 2">
    <name type="scientific">Neptunomonas qingdaonensis</name>
    <dbReference type="NCBI Taxonomy" id="1045558"/>
    <lineage>
        <taxon>Bacteria</taxon>
        <taxon>Pseudomonadati</taxon>
        <taxon>Pseudomonadota</taxon>
        <taxon>Gammaproteobacteria</taxon>
        <taxon>Oceanospirillales</taxon>
        <taxon>Oceanospirillaceae</taxon>
        <taxon>Neptunomonas</taxon>
    </lineage>
</organism>